<evidence type="ECO:0000256" key="12">
    <source>
        <dbReference type="ARBA" id="ARBA00022840"/>
    </source>
</evidence>
<keyword evidence="5" id="KW-0597">Phosphoprotein</keyword>
<evidence type="ECO:0000256" key="15">
    <source>
        <dbReference type="ARBA" id="ARBA00023242"/>
    </source>
</evidence>
<evidence type="ECO:0000256" key="17">
    <source>
        <dbReference type="ARBA" id="ARBA00024776"/>
    </source>
</evidence>
<dbReference type="InterPro" id="IPR013967">
    <property type="entry name" value="Rad54_N"/>
</dbReference>
<evidence type="ECO:0000259" key="20">
    <source>
        <dbReference type="PROSITE" id="PS51192"/>
    </source>
</evidence>
<dbReference type="GeneID" id="100905686"/>
<keyword evidence="14" id="KW-0234">DNA repair</keyword>
<keyword evidence="7" id="KW-0547">Nucleotide-binding</keyword>
<dbReference type="GO" id="GO:0005524">
    <property type="term" value="F:ATP binding"/>
    <property type="evidence" value="ECO:0007669"/>
    <property type="project" value="UniProtKB-KW"/>
</dbReference>
<keyword evidence="6" id="KW-0132">Cell division</keyword>
<dbReference type="InterPro" id="IPR014001">
    <property type="entry name" value="Helicase_ATP-bd"/>
</dbReference>
<sequence length="679" mass="76482">MRRSLAPSRRSTSTPDAKKRRTSSREAEQENEAENPVSDHEKFIRDLLARPFRVPLKNFVTSASTKTLGRRKPVGPRPLHDPFEENALVLFSPKPGQPKEIVHVVVDPNLTRVLRPHQREGVKFMYDCLTGAQIEGSYGCIMADEMGLGKTLQTITVIWSLVRQGPTYGKPTVSKALIVTPSSLVKNWANELKKWLGDRARYVTLEGGSGKSVDDDIAGFLSNRCVPILILSYETLRLHIAALRDSSSVGLIVCDEGHRLKNSDNQTYRSLNELKTPRRLLLSGTPIQNDLLEYFSLVHFVNNGILGTGAEFRKKFENPILRSREADSTADQRSKGQEKLDELVGIVNRCLIRRTNALLSQYLPIKHELVVCCNLTDAQKKAYKDFSKSYDQKDCTALAAITTLKKICNHPSLAEESRAASEKFDPSQSGKFHILDGLLAAIKATSNDKVVLVSNYTQTMELFEQLCRMRGYGYFRLDGTMSSKKRDKLVTQFNDVNSSEMVFLLSSKAGGCGLNIIGANRLVMFDPDWNPASDQQAMARVWRDGQRKPCYVYRLISTGSIEEKIFQRQTHKTILSSVVVDSSAQAERHFSTADLRDLFRLDEHELHSSTHSQIKCSRCVNNIQVRPPPDDADVSSDLSLWHHHSSKNHFTVDMALKKIWHFGVTFVFAQNSHKPRQIP</sequence>
<organism evidence="22 23">
    <name type="scientific">Galendromus occidentalis</name>
    <name type="common">western predatory mite</name>
    <dbReference type="NCBI Taxonomy" id="34638"/>
    <lineage>
        <taxon>Eukaryota</taxon>
        <taxon>Metazoa</taxon>
        <taxon>Ecdysozoa</taxon>
        <taxon>Arthropoda</taxon>
        <taxon>Chelicerata</taxon>
        <taxon>Arachnida</taxon>
        <taxon>Acari</taxon>
        <taxon>Parasitiformes</taxon>
        <taxon>Mesostigmata</taxon>
        <taxon>Gamasina</taxon>
        <taxon>Phytoseioidea</taxon>
        <taxon>Phytoseiidae</taxon>
        <taxon>Typhlodrominae</taxon>
        <taxon>Galendromus</taxon>
    </lineage>
</organism>
<dbReference type="PROSITE" id="PS51192">
    <property type="entry name" value="HELICASE_ATP_BIND_1"/>
    <property type="match status" value="1"/>
</dbReference>
<evidence type="ECO:0000256" key="11">
    <source>
        <dbReference type="ARBA" id="ARBA00022806"/>
    </source>
</evidence>
<evidence type="ECO:0000256" key="2">
    <source>
        <dbReference type="ARBA" id="ARBA00007025"/>
    </source>
</evidence>
<keyword evidence="22" id="KW-1185">Reference proteome</keyword>
<evidence type="ECO:0000256" key="19">
    <source>
        <dbReference type="SAM" id="MobiDB-lite"/>
    </source>
</evidence>
<dbReference type="Proteomes" id="UP000694867">
    <property type="component" value="Unplaced"/>
</dbReference>
<dbReference type="PROSITE" id="PS51194">
    <property type="entry name" value="HELICASE_CTER"/>
    <property type="match status" value="1"/>
</dbReference>
<reference evidence="23" key="1">
    <citation type="submission" date="2025-08" db="UniProtKB">
        <authorList>
            <consortium name="RefSeq"/>
        </authorList>
    </citation>
    <scope>IDENTIFICATION</scope>
</reference>
<dbReference type="Gene3D" id="3.40.50.10810">
    <property type="entry name" value="Tandem AAA-ATPase domain"/>
    <property type="match status" value="1"/>
</dbReference>
<comment type="subcellular location">
    <subcellularLocation>
        <location evidence="1">Nucleus</location>
    </subcellularLocation>
</comment>
<evidence type="ECO:0000256" key="8">
    <source>
        <dbReference type="ARBA" id="ARBA00022763"/>
    </source>
</evidence>
<dbReference type="SMART" id="SM00487">
    <property type="entry name" value="DEXDc"/>
    <property type="match status" value="1"/>
</dbReference>
<keyword evidence="9" id="KW-0498">Mitosis</keyword>
<evidence type="ECO:0000256" key="3">
    <source>
        <dbReference type="ARBA" id="ARBA00011467"/>
    </source>
</evidence>
<dbReference type="InterPro" id="IPR001650">
    <property type="entry name" value="Helicase_C-like"/>
</dbReference>
<feature type="domain" description="Helicase C-terminal" evidence="21">
    <location>
        <begin position="434"/>
        <end position="591"/>
    </location>
</feature>
<dbReference type="Pfam" id="PF08658">
    <property type="entry name" value="Rad54_N"/>
    <property type="match status" value="1"/>
</dbReference>
<dbReference type="GO" id="GO:0005634">
    <property type="term" value="C:nucleus"/>
    <property type="evidence" value="ECO:0007669"/>
    <property type="project" value="UniProtKB-SubCell"/>
</dbReference>
<keyword evidence="12" id="KW-0067">ATP-binding</keyword>
<comment type="similarity">
    <text evidence="2">Belongs to the SNF2/RAD54 helicase family.</text>
</comment>
<dbReference type="SUPFAM" id="SSF52540">
    <property type="entry name" value="P-loop containing nucleoside triphosphate hydrolases"/>
    <property type="match status" value="2"/>
</dbReference>
<dbReference type="GO" id="GO:0051301">
    <property type="term" value="P:cell division"/>
    <property type="evidence" value="ECO:0007669"/>
    <property type="project" value="UniProtKB-KW"/>
</dbReference>
<dbReference type="KEGG" id="goe:100905686"/>
<keyword evidence="16" id="KW-0131">Cell cycle</keyword>
<evidence type="ECO:0000256" key="7">
    <source>
        <dbReference type="ARBA" id="ARBA00022741"/>
    </source>
</evidence>
<feature type="domain" description="Helicase ATP-binding" evidence="20">
    <location>
        <begin position="131"/>
        <end position="304"/>
    </location>
</feature>
<dbReference type="InterPro" id="IPR000330">
    <property type="entry name" value="SNF2_N"/>
</dbReference>
<dbReference type="Gene3D" id="3.40.50.300">
    <property type="entry name" value="P-loop containing nucleotide triphosphate hydrolases"/>
    <property type="match status" value="1"/>
</dbReference>
<evidence type="ECO:0000256" key="16">
    <source>
        <dbReference type="ARBA" id="ARBA00023306"/>
    </source>
</evidence>
<dbReference type="GO" id="GO:0007131">
    <property type="term" value="P:reciprocal meiotic recombination"/>
    <property type="evidence" value="ECO:0007669"/>
    <property type="project" value="TreeGrafter"/>
</dbReference>
<comment type="subunit">
    <text evidence="3">Interacts (via N-terminus) with spn-A/Rad51.</text>
</comment>
<dbReference type="GO" id="GO:0016817">
    <property type="term" value="F:hydrolase activity, acting on acid anhydrides"/>
    <property type="evidence" value="ECO:0007669"/>
    <property type="project" value="InterPro"/>
</dbReference>
<evidence type="ECO:0000256" key="4">
    <source>
        <dbReference type="ARBA" id="ARBA00015341"/>
    </source>
</evidence>
<dbReference type="SMART" id="SM00490">
    <property type="entry name" value="HELICc"/>
    <property type="match status" value="1"/>
</dbReference>
<dbReference type="CDD" id="cd18793">
    <property type="entry name" value="SF2_C_SNF"/>
    <property type="match status" value="1"/>
</dbReference>
<keyword evidence="10" id="KW-0378">Hydrolase</keyword>
<keyword evidence="8" id="KW-0227">DNA damage</keyword>
<evidence type="ECO:0000256" key="13">
    <source>
        <dbReference type="ARBA" id="ARBA00023125"/>
    </source>
</evidence>
<evidence type="ECO:0000256" key="6">
    <source>
        <dbReference type="ARBA" id="ARBA00022618"/>
    </source>
</evidence>
<gene>
    <name evidence="23" type="primary">LOC100905686</name>
</gene>
<keyword evidence="15" id="KW-0539">Nucleus</keyword>
<dbReference type="CTD" id="33507"/>
<keyword evidence="13" id="KW-0238">DNA-binding</keyword>
<dbReference type="Pfam" id="PF00176">
    <property type="entry name" value="SNF2-rel_dom"/>
    <property type="match status" value="1"/>
</dbReference>
<evidence type="ECO:0000256" key="18">
    <source>
        <dbReference type="ARBA" id="ARBA00029956"/>
    </source>
</evidence>
<evidence type="ECO:0000256" key="14">
    <source>
        <dbReference type="ARBA" id="ARBA00023204"/>
    </source>
</evidence>
<dbReference type="PANTHER" id="PTHR45629">
    <property type="entry name" value="SNF2/RAD54 FAMILY MEMBER"/>
    <property type="match status" value="1"/>
</dbReference>
<dbReference type="InterPro" id="IPR049730">
    <property type="entry name" value="SNF2/RAD54-like_C"/>
</dbReference>
<dbReference type="GO" id="GO:0015616">
    <property type="term" value="F:DNA translocase activity"/>
    <property type="evidence" value="ECO:0007669"/>
    <property type="project" value="TreeGrafter"/>
</dbReference>
<dbReference type="PANTHER" id="PTHR45629:SF7">
    <property type="entry name" value="DNA EXCISION REPAIR PROTEIN ERCC-6-RELATED"/>
    <property type="match status" value="1"/>
</dbReference>
<evidence type="ECO:0000256" key="1">
    <source>
        <dbReference type="ARBA" id="ARBA00004123"/>
    </source>
</evidence>
<evidence type="ECO:0000313" key="23">
    <source>
        <dbReference type="RefSeq" id="XP_003745493.1"/>
    </source>
</evidence>
<dbReference type="GO" id="GO:0003677">
    <property type="term" value="F:DNA binding"/>
    <property type="evidence" value="ECO:0007669"/>
    <property type="project" value="UniProtKB-KW"/>
</dbReference>
<evidence type="ECO:0000259" key="21">
    <source>
        <dbReference type="PROSITE" id="PS51194"/>
    </source>
</evidence>
<dbReference type="Pfam" id="PF00271">
    <property type="entry name" value="Helicase_C"/>
    <property type="match status" value="1"/>
</dbReference>
<dbReference type="GO" id="GO:0004386">
    <property type="term" value="F:helicase activity"/>
    <property type="evidence" value="ECO:0007669"/>
    <property type="project" value="UniProtKB-KW"/>
</dbReference>
<protein>
    <recommendedName>
        <fullName evidence="4">DNA repair and recombination protein RAD54-like</fullName>
    </recommendedName>
    <alternativeName>
        <fullName evidence="18">Protein okra</fullName>
    </alternativeName>
</protein>
<proteinExistence type="inferred from homology"/>
<dbReference type="InterPro" id="IPR038718">
    <property type="entry name" value="SNF2-like_sf"/>
</dbReference>
<dbReference type="Gene3D" id="1.20.120.850">
    <property type="entry name" value="SWI2/SNF2 ATPases, N-terminal domain"/>
    <property type="match status" value="1"/>
</dbReference>
<accession>A0AAJ6QVS4</accession>
<keyword evidence="11" id="KW-0347">Helicase</keyword>
<dbReference type="InterPro" id="IPR050496">
    <property type="entry name" value="SNF2_RAD54_helicase_repair"/>
</dbReference>
<dbReference type="FunFam" id="3.40.50.300:FF:000332">
    <property type="entry name" value="DNA repair and recombination protein RAD54-like"/>
    <property type="match status" value="1"/>
</dbReference>
<dbReference type="RefSeq" id="XP_003745493.1">
    <property type="nucleotide sequence ID" value="XM_003745445.1"/>
</dbReference>
<evidence type="ECO:0000256" key="5">
    <source>
        <dbReference type="ARBA" id="ARBA00022553"/>
    </source>
</evidence>
<feature type="region of interest" description="Disordered" evidence="19">
    <location>
        <begin position="1"/>
        <end position="39"/>
    </location>
</feature>
<evidence type="ECO:0000256" key="9">
    <source>
        <dbReference type="ARBA" id="ARBA00022776"/>
    </source>
</evidence>
<dbReference type="InterPro" id="IPR027417">
    <property type="entry name" value="P-loop_NTPase"/>
</dbReference>
<name>A0AAJ6QVS4_9ACAR</name>
<evidence type="ECO:0000256" key="10">
    <source>
        <dbReference type="ARBA" id="ARBA00022801"/>
    </source>
</evidence>
<evidence type="ECO:0000313" key="22">
    <source>
        <dbReference type="Proteomes" id="UP000694867"/>
    </source>
</evidence>
<dbReference type="GO" id="GO:0045003">
    <property type="term" value="P:double-strand break repair via synthesis-dependent strand annealing"/>
    <property type="evidence" value="ECO:0007669"/>
    <property type="project" value="TreeGrafter"/>
</dbReference>
<dbReference type="FunFam" id="3.40.50.10810:FF:000020">
    <property type="entry name" value="DNA repair and recombination protein RAD54B"/>
    <property type="match status" value="1"/>
</dbReference>
<dbReference type="AlphaFoldDB" id="A0AAJ6QVS4"/>
<comment type="function">
    <text evidence="17">Involved in mitotic DNA repair and meiotic recombination. Functions in the recombinational DNA repair pathway. Essential for interhomolog gene conversion (GC), but may have a less important role in intersister GC than spn-A/Rad51. In the presence of DNA, spn-A/Rad51 enhances the ATPase activity of okr/Rad54.</text>
</comment>